<dbReference type="HOGENOM" id="CLU_2002830_0_0_0"/>
<reference evidence="2 3" key="1">
    <citation type="journal article" date="2009" name="PLoS ONE">
        <title>Complete genome sequence of the aerobic CO-oxidizing thermophile Thermomicrobium roseum.</title>
        <authorList>
            <person name="Wu D."/>
            <person name="Raymond J."/>
            <person name="Wu M."/>
            <person name="Chatterji S."/>
            <person name="Ren Q."/>
            <person name="Graham J.E."/>
            <person name="Bryant D.A."/>
            <person name="Robb F."/>
            <person name="Colman A."/>
            <person name="Tallon L.J."/>
            <person name="Badger J.H."/>
            <person name="Madupu R."/>
            <person name="Ward N.L."/>
            <person name="Eisen J.A."/>
        </authorList>
    </citation>
    <scope>NUCLEOTIDE SEQUENCE [LARGE SCALE GENOMIC DNA]</scope>
    <source>
        <strain evidence="3">ATCC 27502 / DSM 5159 / P-2</strain>
    </source>
</reference>
<dbReference type="Proteomes" id="UP000000447">
    <property type="component" value="Chromosome"/>
</dbReference>
<evidence type="ECO:0000313" key="2">
    <source>
        <dbReference type="EMBL" id="ACM04695.1"/>
    </source>
</evidence>
<keyword evidence="1" id="KW-0812">Transmembrane</keyword>
<dbReference type="eggNOG" id="ENOG5033KAI">
    <property type="taxonomic scope" value="Bacteria"/>
</dbReference>
<evidence type="ECO:0000313" key="3">
    <source>
        <dbReference type="Proteomes" id="UP000000447"/>
    </source>
</evidence>
<organism evidence="2 3">
    <name type="scientific">Thermomicrobium roseum (strain ATCC 27502 / DSM 5159 / P-2)</name>
    <dbReference type="NCBI Taxonomy" id="309801"/>
    <lineage>
        <taxon>Bacteria</taxon>
        <taxon>Pseudomonadati</taxon>
        <taxon>Thermomicrobiota</taxon>
        <taxon>Thermomicrobia</taxon>
        <taxon>Thermomicrobiales</taxon>
        <taxon>Thermomicrobiaceae</taxon>
        <taxon>Thermomicrobium</taxon>
    </lineage>
</organism>
<gene>
    <name evidence="2" type="ordered locus">trd_1497</name>
</gene>
<keyword evidence="1" id="KW-1133">Transmembrane helix</keyword>
<keyword evidence="3" id="KW-1185">Reference proteome</keyword>
<dbReference type="AlphaFoldDB" id="B9KZM7"/>
<protein>
    <submittedName>
        <fullName evidence="2">Uncharacterized protein</fullName>
    </submittedName>
</protein>
<evidence type="ECO:0000256" key="1">
    <source>
        <dbReference type="SAM" id="Phobius"/>
    </source>
</evidence>
<accession>B9KZM7</accession>
<dbReference type="EMBL" id="CP001275">
    <property type="protein sequence ID" value="ACM04695.1"/>
    <property type="molecule type" value="Genomic_DNA"/>
</dbReference>
<dbReference type="OrthoDB" id="166442at2"/>
<dbReference type="STRING" id="309801.trd_1497"/>
<feature type="transmembrane region" description="Helical" evidence="1">
    <location>
        <begin position="6"/>
        <end position="29"/>
    </location>
</feature>
<keyword evidence="1" id="KW-0472">Membrane</keyword>
<dbReference type="KEGG" id="tro:trd_1497"/>
<feature type="transmembrane region" description="Helical" evidence="1">
    <location>
        <begin position="41"/>
        <end position="69"/>
    </location>
</feature>
<name>B9KZM7_THERP</name>
<dbReference type="RefSeq" id="WP_015922444.1">
    <property type="nucleotide sequence ID" value="NC_011959.1"/>
</dbReference>
<proteinExistence type="predicted"/>
<sequence>MRRGWLWVIVGGLLAIFVVLFVVLYLLGGPEQSALERVRDIAIIFLALSTVLVVLLLGALVGIGIWLGLLIRDHLIPLLAAATETMSRAKGTVEFVGETIARPIIRTYGRVAGLRALIRTLTQR</sequence>